<keyword evidence="7 9" id="KW-1133">Transmembrane helix</keyword>
<comment type="subcellular location">
    <subcellularLocation>
        <location evidence="1">Cell membrane</location>
        <topology evidence="1">Multi-pass membrane protein</topology>
    </subcellularLocation>
</comment>
<feature type="domain" description="ABC transporter" evidence="10">
    <location>
        <begin position="361"/>
        <end position="594"/>
    </location>
</feature>
<dbReference type="InterPro" id="IPR039421">
    <property type="entry name" value="Type_1_exporter"/>
</dbReference>
<proteinExistence type="predicted"/>
<dbReference type="InterPro" id="IPR003439">
    <property type="entry name" value="ABC_transporter-like_ATP-bd"/>
</dbReference>
<accession>A0A7K1TKP9</accession>
<evidence type="ECO:0000256" key="6">
    <source>
        <dbReference type="ARBA" id="ARBA00022840"/>
    </source>
</evidence>
<dbReference type="PANTHER" id="PTHR24221">
    <property type="entry name" value="ATP-BINDING CASSETTE SUB-FAMILY B"/>
    <property type="match status" value="1"/>
</dbReference>
<evidence type="ECO:0000259" key="11">
    <source>
        <dbReference type="PROSITE" id="PS50929"/>
    </source>
</evidence>
<keyword evidence="4 9" id="KW-0812">Transmembrane</keyword>
<feature type="transmembrane region" description="Helical" evidence="9">
    <location>
        <begin position="79"/>
        <end position="98"/>
    </location>
</feature>
<dbReference type="SUPFAM" id="SSF52540">
    <property type="entry name" value="P-loop containing nucleoside triphosphate hydrolases"/>
    <property type="match status" value="1"/>
</dbReference>
<feature type="transmembrane region" description="Helical" evidence="9">
    <location>
        <begin position="272"/>
        <end position="290"/>
    </location>
</feature>
<feature type="transmembrane region" description="Helical" evidence="9">
    <location>
        <begin position="29"/>
        <end position="54"/>
    </location>
</feature>
<dbReference type="PROSITE" id="PS00211">
    <property type="entry name" value="ABC_TRANSPORTER_1"/>
    <property type="match status" value="1"/>
</dbReference>
<gene>
    <name evidence="12" type="ORF">GO988_21885</name>
</gene>
<feature type="transmembrane region" description="Helical" evidence="9">
    <location>
        <begin position="185"/>
        <end position="203"/>
    </location>
</feature>
<keyword evidence="13" id="KW-1185">Reference proteome</keyword>
<evidence type="ECO:0000256" key="5">
    <source>
        <dbReference type="ARBA" id="ARBA00022741"/>
    </source>
</evidence>
<keyword evidence="6 12" id="KW-0067">ATP-binding</keyword>
<dbReference type="InterPro" id="IPR036640">
    <property type="entry name" value="ABC1_TM_sf"/>
</dbReference>
<dbReference type="AlphaFoldDB" id="A0A7K1TKP9"/>
<dbReference type="Gene3D" id="3.40.50.300">
    <property type="entry name" value="P-loop containing nucleotide triphosphate hydrolases"/>
    <property type="match status" value="1"/>
</dbReference>
<dbReference type="Pfam" id="PF00005">
    <property type="entry name" value="ABC_tran"/>
    <property type="match status" value="1"/>
</dbReference>
<dbReference type="GO" id="GO:0140359">
    <property type="term" value="F:ABC-type transporter activity"/>
    <property type="evidence" value="ECO:0007669"/>
    <property type="project" value="InterPro"/>
</dbReference>
<keyword evidence="5" id="KW-0547">Nucleotide-binding</keyword>
<dbReference type="InterPro" id="IPR027417">
    <property type="entry name" value="P-loop_NTPase"/>
</dbReference>
<dbReference type="GO" id="GO:0034040">
    <property type="term" value="F:ATPase-coupled lipid transmembrane transporter activity"/>
    <property type="evidence" value="ECO:0007669"/>
    <property type="project" value="TreeGrafter"/>
</dbReference>
<dbReference type="InterPro" id="IPR003593">
    <property type="entry name" value="AAA+_ATPase"/>
</dbReference>
<evidence type="ECO:0000313" key="12">
    <source>
        <dbReference type="EMBL" id="MVN78990.1"/>
    </source>
</evidence>
<name>A0A7K1TKP9_9BACT</name>
<dbReference type="GO" id="GO:0016887">
    <property type="term" value="F:ATP hydrolysis activity"/>
    <property type="evidence" value="ECO:0007669"/>
    <property type="project" value="InterPro"/>
</dbReference>
<evidence type="ECO:0000256" key="7">
    <source>
        <dbReference type="ARBA" id="ARBA00022989"/>
    </source>
</evidence>
<dbReference type="PROSITE" id="PS50893">
    <property type="entry name" value="ABC_TRANSPORTER_2"/>
    <property type="match status" value="1"/>
</dbReference>
<keyword evidence="3" id="KW-1003">Cell membrane</keyword>
<feature type="domain" description="ABC transmembrane type-1" evidence="11">
    <location>
        <begin position="61"/>
        <end position="328"/>
    </location>
</feature>
<feature type="transmembrane region" description="Helical" evidence="9">
    <location>
        <begin position="296"/>
        <end position="313"/>
    </location>
</feature>
<dbReference type="FunFam" id="3.40.50.300:FF:000299">
    <property type="entry name" value="ABC transporter ATP-binding protein/permease"/>
    <property type="match status" value="1"/>
</dbReference>
<dbReference type="RefSeq" id="WP_157569672.1">
    <property type="nucleotide sequence ID" value="NZ_WQKZ01000008.1"/>
</dbReference>
<dbReference type="SUPFAM" id="SSF90123">
    <property type="entry name" value="ABC transporter transmembrane region"/>
    <property type="match status" value="1"/>
</dbReference>
<dbReference type="PROSITE" id="PS50929">
    <property type="entry name" value="ABC_TM1F"/>
    <property type="match status" value="1"/>
</dbReference>
<keyword evidence="8 9" id="KW-0472">Membrane</keyword>
<keyword evidence="2" id="KW-0813">Transport</keyword>
<dbReference type="GO" id="GO:0005886">
    <property type="term" value="C:plasma membrane"/>
    <property type="evidence" value="ECO:0007669"/>
    <property type="project" value="UniProtKB-SubCell"/>
</dbReference>
<evidence type="ECO:0000313" key="13">
    <source>
        <dbReference type="Proteomes" id="UP000441336"/>
    </source>
</evidence>
<dbReference type="InterPro" id="IPR017871">
    <property type="entry name" value="ABC_transporter-like_CS"/>
</dbReference>
<feature type="transmembrane region" description="Helical" evidence="9">
    <location>
        <begin position="160"/>
        <end position="179"/>
    </location>
</feature>
<dbReference type="Proteomes" id="UP000441336">
    <property type="component" value="Unassembled WGS sequence"/>
</dbReference>
<evidence type="ECO:0000259" key="10">
    <source>
        <dbReference type="PROSITE" id="PS50893"/>
    </source>
</evidence>
<organism evidence="12 13">
    <name type="scientific">Hymenobacter ginkgonis</name>
    <dbReference type="NCBI Taxonomy" id="2682976"/>
    <lineage>
        <taxon>Bacteria</taxon>
        <taxon>Pseudomonadati</taxon>
        <taxon>Bacteroidota</taxon>
        <taxon>Cytophagia</taxon>
        <taxon>Cytophagales</taxon>
        <taxon>Hymenobacteraceae</taxon>
        <taxon>Hymenobacter</taxon>
    </lineage>
</organism>
<evidence type="ECO:0000256" key="9">
    <source>
        <dbReference type="SAM" id="Phobius"/>
    </source>
</evidence>
<protein>
    <submittedName>
        <fullName evidence="12">ATP-binding cassette domain-containing protein</fullName>
    </submittedName>
</protein>
<evidence type="ECO:0000256" key="2">
    <source>
        <dbReference type="ARBA" id="ARBA00022448"/>
    </source>
</evidence>
<evidence type="ECO:0000256" key="3">
    <source>
        <dbReference type="ARBA" id="ARBA00022475"/>
    </source>
</evidence>
<evidence type="ECO:0000256" key="1">
    <source>
        <dbReference type="ARBA" id="ARBA00004651"/>
    </source>
</evidence>
<dbReference type="GO" id="GO:0005524">
    <property type="term" value="F:ATP binding"/>
    <property type="evidence" value="ECO:0007669"/>
    <property type="project" value="UniProtKB-KW"/>
</dbReference>
<evidence type="ECO:0000256" key="8">
    <source>
        <dbReference type="ARBA" id="ARBA00023136"/>
    </source>
</evidence>
<dbReference type="SMART" id="SM00382">
    <property type="entry name" value="AAA"/>
    <property type="match status" value="1"/>
</dbReference>
<sequence>MINGIISYSLRSVSYYLTVKQKRQAVVQFILLLISSVLDVFGLASLVPVLLVAAEPGGVHSSRFFYPIYQALGFSSERSFLVALIVVLLIFFLLKNIFSTWVNFLQARFTAAVGLDIVRRQLRKYLHLPFWNFTDLGSSSLINSTLQVPNSYVNAIIRPLFVFFSELTVIAVITIAILVYKPVLIAVLAFVLVPTTLLTYRALRARSQAIGNQLNVLRPAALGIVSDLFSGFVELKLAGRQQRFADRLLRNQSDVQDLDAEVYLHSMLPVRIIEMVAIIGVLTIFLYSLYGSTGNGGLIALVGMFAAAAYRLMPSVNRLLTSMMHLKQHQYTIENLELFRAPEYDEMPPAQQLPLSFRHELTLDNISFRFPSQAPEEAPALQNISLRIRKGDKIGFIGTSGSGKTTLMNILLRFYREQQGQVLVDGEPLTPQHIQAWYELVGYVKQDTFLMEASIKDNITLGAPSEEINSERLHYAIAQASLTDFVATLPDGLDTFIGERGSKLSGGQRQRIGIARAMYKKAQVLILDEATSALDNETEREVNEAINALAQTDITILIIAHRITTLRECDQIYELKQGRVIAEHQYQELVQGIV</sequence>
<dbReference type="Gene3D" id="1.20.1560.10">
    <property type="entry name" value="ABC transporter type 1, transmembrane domain"/>
    <property type="match status" value="1"/>
</dbReference>
<dbReference type="PANTHER" id="PTHR24221:SF654">
    <property type="entry name" value="ATP-BINDING CASSETTE SUB-FAMILY B MEMBER 6"/>
    <property type="match status" value="1"/>
</dbReference>
<reference evidence="12 13" key="1">
    <citation type="submission" date="2019-12" db="EMBL/GenBank/DDBJ databases">
        <title>Hymenobacter sp. HMF4947 Genome sequencing and assembly.</title>
        <authorList>
            <person name="Kang H."/>
            <person name="Cha I."/>
            <person name="Kim H."/>
            <person name="Joh K."/>
        </authorList>
    </citation>
    <scope>NUCLEOTIDE SEQUENCE [LARGE SCALE GENOMIC DNA]</scope>
    <source>
        <strain evidence="12 13">HMF4947</strain>
    </source>
</reference>
<evidence type="ECO:0000256" key="4">
    <source>
        <dbReference type="ARBA" id="ARBA00022692"/>
    </source>
</evidence>
<dbReference type="EMBL" id="WQKZ01000008">
    <property type="protein sequence ID" value="MVN78990.1"/>
    <property type="molecule type" value="Genomic_DNA"/>
</dbReference>
<comment type="caution">
    <text evidence="12">The sequence shown here is derived from an EMBL/GenBank/DDBJ whole genome shotgun (WGS) entry which is preliminary data.</text>
</comment>
<dbReference type="InterPro" id="IPR011527">
    <property type="entry name" value="ABC1_TM_dom"/>
</dbReference>